<keyword evidence="5" id="KW-0732">Signal</keyword>
<dbReference type="Pfam" id="PF00560">
    <property type="entry name" value="LRR_1"/>
    <property type="match status" value="2"/>
</dbReference>
<keyword evidence="12" id="KW-0808">Transferase</keyword>
<dbReference type="OrthoDB" id="2151624at2759"/>
<evidence type="ECO:0000313" key="13">
    <source>
        <dbReference type="Proteomes" id="UP000327157"/>
    </source>
</evidence>
<reference evidence="12 13" key="3">
    <citation type="submission" date="2019-11" db="EMBL/GenBank/DDBJ databases">
        <title>A de novo genome assembly of a pear dwarfing rootstock.</title>
        <authorList>
            <person name="Wang F."/>
            <person name="Wang J."/>
            <person name="Li S."/>
            <person name="Zhang Y."/>
            <person name="Fang M."/>
            <person name="Ma L."/>
            <person name="Zhao Y."/>
            <person name="Jiang S."/>
        </authorList>
    </citation>
    <scope>NUCLEOTIDE SEQUENCE [LARGE SCALE GENOMIC DNA]</scope>
    <source>
        <strain evidence="12">S2</strain>
        <tissue evidence="12">Leaf</tissue>
    </source>
</reference>
<comment type="subcellular location">
    <subcellularLocation>
        <location evidence="1">Membrane</location>
        <topology evidence="1">Single-pass type I membrane protein</topology>
    </subcellularLocation>
</comment>
<dbReference type="SUPFAM" id="SSF52058">
    <property type="entry name" value="L domain-like"/>
    <property type="match status" value="1"/>
</dbReference>
<keyword evidence="13" id="KW-1185">Reference proteome</keyword>
<dbReference type="EMBL" id="SMOL01000695">
    <property type="protein sequence ID" value="KAB2602441.1"/>
    <property type="molecule type" value="Genomic_DNA"/>
</dbReference>
<protein>
    <submittedName>
        <fullName evidence="12">Inactive leucine-rich repeat receptor-like protein kinase</fullName>
    </submittedName>
</protein>
<evidence type="ECO:0000256" key="10">
    <source>
        <dbReference type="SAM" id="Phobius"/>
    </source>
</evidence>
<name>A0A5N5FLA0_9ROSA</name>
<dbReference type="Pfam" id="PF08263">
    <property type="entry name" value="LRRNT_2"/>
    <property type="match status" value="1"/>
</dbReference>
<dbReference type="InterPro" id="IPR032675">
    <property type="entry name" value="LRR_dom_sf"/>
</dbReference>
<evidence type="ECO:0000256" key="4">
    <source>
        <dbReference type="ARBA" id="ARBA00022692"/>
    </source>
</evidence>
<keyword evidence="12" id="KW-0675">Receptor</keyword>
<proteinExistence type="inferred from homology"/>
<keyword evidence="4 10" id="KW-0812">Transmembrane</keyword>
<evidence type="ECO:0000256" key="8">
    <source>
        <dbReference type="ARBA" id="ARBA00023136"/>
    </source>
</evidence>
<reference evidence="12 13" key="1">
    <citation type="submission" date="2019-09" db="EMBL/GenBank/DDBJ databases">
        <authorList>
            <person name="Ou C."/>
        </authorList>
    </citation>
    <scope>NUCLEOTIDE SEQUENCE [LARGE SCALE GENOMIC DNA]</scope>
    <source>
        <strain evidence="12">S2</strain>
        <tissue evidence="12">Leaf</tissue>
    </source>
</reference>
<evidence type="ECO:0000256" key="7">
    <source>
        <dbReference type="ARBA" id="ARBA00022989"/>
    </source>
</evidence>
<evidence type="ECO:0000256" key="6">
    <source>
        <dbReference type="ARBA" id="ARBA00022737"/>
    </source>
</evidence>
<dbReference type="GO" id="GO:0016301">
    <property type="term" value="F:kinase activity"/>
    <property type="evidence" value="ECO:0007669"/>
    <property type="project" value="UniProtKB-KW"/>
</dbReference>
<keyword evidence="7 10" id="KW-1133">Transmembrane helix</keyword>
<evidence type="ECO:0000256" key="5">
    <source>
        <dbReference type="ARBA" id="ARBA00022729"/>
    </source>
</evidence>
<dbReference type="FunFam" id="3.80.10.10:FF:000275">
    <property type="entry name" value="Leucine-rich repeat receptor-like protein kinase"/>
    <property type="match status" value="1"/>
</dbReference>
<dbReference type="PANTHER" id="PTHR48057">
    <property type="entry name" value="LEUCINE-RICH REPEAT SERINE/THREONINE-PROTEIN KINASE 1"/>
    <property type="match status" value="1"/>
</dbReference>
<evidence type="ECO:0000313" key="12">
    <source>
        <dbReference type="EMBL" id="KAB2602441.1"/>
    </source>
</evidence>
<dbReference type="InterPro" id="IPR013210">
    <property type="entry name" value="LRR_N_plant-typ"/>
</dbReference>
<comment type="caution">
    <text evidence="12">The sequence shown here is derived from an EMBL/GenBank/DDBJ whole genome shotgun (WGS) entry which is preliminary data.</text>
</comment>
<keyword evidence="3" id="KW-0433">Leucine-rich repeat</keyword>
<gene>
    <name evidence="12" type="ORF">D8674_003446</name>
</gene>
<dbReference type="Gene3D" id="3.80.10.10">
    <property type="entry name" value="Ribonuclease Inhibitor"/>
    <property type="match status" value="1"/>
</dbReference>
<dbReference type="PANTHER" id="PTHR48057:SF25">
    <property type="entry name" value="LEUCINE-RICH REPEAT-CONTAINING N-TERMINAL PLANT-TYPE DOMAIN-CONTAINING PROTEIN"/>
    <property type="match status" value="1"/>
</dbReference>
<evidence type="ECO:0000256" key="1">
    <source>
        <dbReference type="ARBA" id="ARBA00004479"/>
    </source>
</evidence>
<dbReference type="InterPro" id="IPR001611">
    <property type="entry name" value="Leu-rich_rpt"/>
</dbReference>
<comment type="similarity">
    <text evidence="2">Belongs to the RLP family.</text>
</comment>
<evidence type="ECO:0000259" key="11">
    <source>
        <dbReference type="Pfam" id="PF08263"/>
    </source>
</evidence>
<feature type="domain" description="Leucine-rich repeat-containing N-terminal plant-type" evidence="11">
    <location>
        <begin position="46"/>
        <end position="87"/>
    </location>
</feature>
<evidence type="ECO:0000256" key="2">
    <source>
        <dbReference type="ARBA" id="ARBA00009592"/>
    </source>
</evidence>
<keyword evidence="6" id="KW-0677">Repeat</keyword>
<dbReference type="GO" id="GO:0016020">
    <property type="term" value="C:membrane"/>
    <property type="evidence" value="ECO:0007669"/>
    <property type="project" value="UniProtKB-SubCell"/>
</dbReference>
<keyword evidence="8 10" id="KW-0472">Membrane</keyword>
<keyword evidence="12" id="KW-0418">Kinase</keyword>
<keyword evidence="9" id="KW-0325">Glycoprotein</keyword>
<reference evidence="13" key="2">
    <citation type="submission" date="2019-10" db="EMBL/GenBank/DDBJ databases">
        <title>A de novo genome assembly of a pear dwarfing rootstock.</title>
        <authorList>
            <person name="Wang F."/>
            <person name="Wang J."/>
            <person name="Li S."/>
            <person name="Zhang Y."/>
            <person name="Fang M."/>
            <person name="Ma L."/>
            <person name="Zhao Y."/>
            <person name="Jiang S."/>
        </authorList>
    </citation>
    <scope>NUCLEOTIDE SEQUENCE [LARGE SCALE GENOMIC DNA]</scope>
</reference>
<evidence type="ECO:0000256" key="3">
    <source>
        <dbReference type="ARBA" id="ARBA00022614"/>
    </source>
</evidence>
<accession>A0A5N5FLA0</accession>
<dbReference type="InterPro" id="IPR052595">
    <property type="entry name" value="LRRC69/RLP"/>
</dbReference>
<feature type="transmembrane region" description="Helical" evidence="10">
    <location>
        <begin position="246"/>
        <end position="266"/>
    </location>
</feature>
<dbReference type="Proteomes" id="UP000327157">
    <property type="component" value="Chromosome 10"/>
</dbReference>
<organism evidence="12 13">
    <name type="scientific">Pyrus ussuriensis x Pyrus communis</name>
    <dbReference type="NCBI Taxonomy" id="2448454"/>
    <lineage>
        <taxon>Eukaryota</taxon>
        <taxon>Viridiplantae</taxon>
        <taxon>Streptophyta</taxon>
        <taxon>Embryophyta</taxon>
        <taxon>Tracheophyta</taxon>
        <taxon>Spermatophyta</taxon>
        <taxon>Magnoliopsida</taxon>
        <taxon>eudicotyledons</taxon>
        <taxon>Gunneridae</taxon>
        <taxon>Pentapetalae</taxon>
        <taxon>rosids</taxon>
        <taxon>fabids</taxon>
        <taxon>Rosales</taxon>
        <taxon>Rosaceae</taxon>
        <taxon>Amygdaloideae</taxon>
        <taxon>Maleae</taxon>
        <taxon>Pyrus</taxon>
    </lineage>
</organism>
<dbReference type="AlphaFoldDB" id="A0A5N5FLA0"/>
<evidence type="ECO:0000256" key="9">
    <source>
        <dbReference type="ARBA" id="ARBA00023180"/>
    </source>
</evidence>
<sequence length="285" mass="31397">MEGWTVAVQFVPHLRFQVPFGRRSGAKQDRELQRKLGFCVSFGFESDISCLKSIKASLEDPSGYLSSWDFSNHTEGFICKFLGIECWSANESKVLKIKLSDLGLKGHFPQGLANCSYLIGLDLSGNKLSGPLPEDIGRILPFIISLDLSSNSFSGKIPRSLANCSYLNVLKLENNEFSGEILAQLGQLKRLNTFSVANNLLSGQVPNFGSYTAITAESYANNAGLCGKPLKRCQSTLVKALESNSVVIAAAAGFGFAFPFSFCFFLPRAPSVRRLWVFYRGFKLW</sequence>